<evidence type="ECO:0000313" key="1">
    <source>
        <dbReference type="EMBL" id="OMP13421.1"/>
    </source>
</evidence>
<comment type="caution">
    <text evidence="1">The sequence shown here is derived from an EMBL/GenBank/DDBJ whole genome shotgun (WGS) entry which is preliminary data.</text>
</comment>
<proteinExistence type="predicted"/>
<keyword evidence="2" id="KW-1185">Reference proteome</keyword>
<name>A0A1R3L260_9ROSI</name>
<dbReference type="AlphaFoldDB" id="A0A1R3L260"/>
<evidence type="ECO:0000313" key="2">
    <source>
        <dbReference type="Proteomes" id="UP000187203"/>
    </source>
</evidence>
<reference evidence="2" key="1">
    <citation type="submission" date="2013-09" db="EMBL/GenBank/DDBJ databases">
        <title>Corchorus olitorius genome sequencing.</title>
        <authorList>
            <person name="Alam M."/>
            <person name="Haque M.S."/>
            <person name="Islam M.S."/>
            <person name="Emdad E.M."/>
            <person name="Islam M.M."/>
            <person name="Ahmed B."/>
            <person name="Halim A."/>
            <person name="Hossen Q.M.M."/>
            <person name="Hossain M.Z."/>
            <person name="Ahmed R."/>
            <person name="Khan M.M."/>
            <person name="Islam R."/>
            <person name="Rashid M.M."/>
            <person name="Khan S.A."/>
            <person name="Rahman M.S."/>
            <person name="Alam M."/>
            <person name="Yahiya A.S."/>
            <person name="Khan M.S."/>
            <person name="Azam M.S."/>
            <person name="Haque T."/>
            <person name="Lashkar M.Z.H."/>
            <person name="Akhand A.I."/>
            <person name="Morshed G."/>
            <person name="Roy S."/>
            <person name="Uddin K.S."/>
            <person name="Rabeya T."/>
            <person name="Hossain A.S."/>
            <person name="Chowdhury A."/>
            <person name="Snigdha A.R."/>
            <person name="Mortoza M.S."/>
            <person name="Matin S.A."/>
            <person name="Hoque S.M.E."/>
            <person name="Islam M.K."/>
            <person name="Roy D.K."/>
            <person name="Haider R."/>
            <person name="Moosa M.M."/>
            <person name="Elias S.M."/>
            <person name="Hasan A.M."/>
            <person name="Jahan S."/>
            <person name="Shafiuddin M."/>
            <person name="Mahmood N."/>
            <person name="Shommy N.S."/>
        </authorList>
    </citation>
    <scope>NUCLEOTIDE SEQUENCE [LARGE SCALE GENOMIC DNA]</scope>
    <source>
        <strain evidence="2">cv. O-4</strain>
    </source>
</reference>
<feature type="non-terminal residue" evidence="1">
    <location>
        <position position="1"/>
    </location>
</feature>
<dbReference type="EMBL" id="AWUE01004335">
    <property type="protein sequence ID" value="OMP13421.1"/>
    <property type="molecule type" value="Genomic_DNA"/>
</dbReference>
<organism evidence="1 2">
    <name type="scientific">Corchorus olitorius</name>
    <dbReference type="NCBI Taxonomy" id="93759"/>
    <lineage>
        <taxon>Eukaryota</taxon>
        <taxon>Viridiplantae</taxon>
        <taxon>Streptophyta</taxon>
        <taxon>Embryophyta</taxon>
        <taxon>Tracheophyta</taxon>
        <taxon>Spermatophyta</taxon>
        <taxon>Magnoliopsida</taxon>
        <taxon>eudicotyledons</taxon>
        <taxon>Gunneridae</taxon>
        <taxon>Pentapetalae</taxon>
        <taxon>rosids</taxon>
        <taxon>malvids</taxon>
        <taxon>Malvales</taxon>
        <taxon>Malvaceae</taxon>
        <taxon>Grewioideae</taxon>
        <taxon>Apeibeae</taxon>
        <taxon>Corchorus</taxon>
    </lineage>
</organism>
<dbReference type="Proteomes" id="UP000187203">
    <property type="component" value="Unassembled WGS sequence"/>
</dbReference>
<accession>A0A1R3L260</accession>
<sequence length="53" mass="5721">RLLPPVSQLPSVTASFNAKGAELPVLDVQSNLPALKSHARDLLIVTGKRMITR</sequence>
<gene>
    <name evidence="1" type="ORF">COLO4_01716</name>
</gene>
<feature type="non-terminal residue" evidence="1">
    <location>
        <position position="53"/>
    </location>
</feature>
<protein>
    <submittedName>
        <fullName evidence="1">Thioredoxin reductase TR1 (ISS)</fullName>
    </submittedName>
</protein>